<evidence type="ECO:0000256" key="10">
    <source>
        <dbReference type="ARBA" id="ARBA00023274"/>
    </source>
</evidence>
<evidence type="ECO:0000256" key="1">
    <source>
        <dbReference type="ARBA" id="ARBA00004240"/>
    </source>
</evidence>
<feature type="compositionally biased region" description="Basic and acidic residues" evidence="13">
    <location>
        <begin position="574"/>
        <end position="586"/>
    </location>
</feature>
<evidence type="ECO:0000256" key="4">
    <source>
        <dbReference type="ARBA" id="ARBA00018350"/>
    </source>
</evidence>
<dbReference type="Proteomes" id="UP000594262">
    <property type="component" value="Unplaced"/>
</dbReference>
<accession>A0A7M5WZX3</accession>
<dbReference type="Pfam" id="PF08492">
    <property type="entry name" value="SRP72"/>
    <property type="match status" value="1"/>
</dbReference>
<sequence length="661" mass="74068">MATNKDVISTSQLFIDLSRNFKNGNYAEAQKFAGKILKLDANDVDALKCKIVCLLQQSSFKSALDSINSNEKKGLLKMDFEKAYCLYRLNRLKEAESVISQIPEKSDREKDLLAQVRYRMEDYKGCLDLYKDLVKNSDDDYGDEREANMAAVIAAAKLWKNQDMGVSHVRSDTYELCYNYACLQLAQGEMEKAKATLLNAETLCRQFLASEEDVTEEEIEDELSIIKGQLSYIYQLQGKADQALTEYNKVLKNKPSDVALTAVISNNIVAIHKDKDLFNSKKRLKAMSSEGLNHKLTCQQQEVMEVNKCLMMMYTNQPAQCRKTIEELKKNFTNISQERIALLEVAIFAREKQWDKAIDHLQKIVETGDCTDGTILTLAQLSLQKGKYEDVIKLLQKLTSIRYKPAVVSLCVSLYNILGEVEKASSYLDEAIKHCSSVPALKKDAVTFMRESSNMKFTSGDIESGVKMLERLRSEDPSEVSTLAKIVVAYSKIDPEKAKQYSVDLPSLDTSGNAALNLDVLEMTEMIGSFRFSKKRKTSVDETEAKEEAIMKRKRRKRKKGKLPKSYNPDVDPDPERWLPRWERSTYKYKKSKRNPGVGKGTQGAVGGGSAEPQPASPKPTIASPKSGSSSAGPSPSVVPPRQQKPGAKSKGKKKKKGGTF</sequence>
<keyword evidence="5 11" id="KW-0963">Cytoplasm</keyword>
<comment type="function">
    <text evidence="11">Component of the signal recognition particle (SRP) complex, a ribonucleoprotein complex that mediates the cotranslational targeting of secretory and membrane proteins to the endoplasmic reticulum (ER).</text>
</comment>
<dbReference type="InterPro" id="IPR026270">
    <property type="entry name" value="SRP72"/>
</dbReference>
<organism evidence="15 16">
    <name type="scientific">Clytia hemisphaerica</name>
    <dbReference type="NCBI Taxonomy" id="252671"/>
    <lineage>
        <taxon>Eukaryota</taxon>
        <taxon>Metazoa</taxon>
        <taxon>Cnidaria</taxon>
        <taxon>Hydrozoa</taxon>
        <taxon>Hydroidolina</taxon>
        <taxon>Leptothecata</taxon>
        <taxon>Obeliida</taxon>
        <taxon>Clytiidae</taxon>
        <taxon>Clytia</taxon>
    </lineage>
</organism>
<dbReference type="InterPro" id="IPR031545">
    <property type="entry name" value="SRP72_TPR-like"/>
</dbReference>
<comment type="similarity">
    <text evidence="3 11">Belongs to the SRP72 family.</text>
</comment>
<dbReference type="GO" id="GO:0005786">
    <property type="term" value="C:signal recognition particle, endoplasmic reticulum targeting"/>
    <property type="evidence" value="ECO:0007669"/>
    <property type="project" value="UniProtKB-UniRule"/>
</dbReference>
<dbReference type="InterPro" id="IPR011990">
    <property type="entry name" value="TPR-like_helical_dom_sf"/>
</dbReference>
<proteinExistence type="inferred from homology"/>
<dbReference type="GO" id="GO:0005783">
    <property type="term" value="C:endoplasmic reticulum"/>
    <property type="evidence" value="ECO:0007669"/>
    <property type="project" value="UniProtKB-SubCell"/>
</dbReference>
<evidence type="ECO:0000313" key="16">
    <source>
        <dbReference type="Proteomes" id="UP000594262"/>
    </source>
</evidence>
<evidence type="ECO:0000256" key="9">
    <source>
        <dbReference type="ARBA" id="ARBA00023135"/>
    </source>
</evidence>
<evidence type="ECO:0000256" key="11">
    <source>
        <dbReference type="PIRNR" id="PIRNR038922"/>
    </source>
</evidence>
<feature type="compositionally biased region" description="Basic residues" evidence="13">
    <location>
        <begin position="552"/>
        <end position="563"/>
    </location>
</feature>
<dbReference type="Gene3D" id="1.25.40.10">
    <property type="entry name" value="Tetratricopeptide repeat domain"/>
    <property type="match status" value="2"/>
</dbReference>
<evidence type="ECO:0000256" key="6">
    <source>
        <dbReference type="ARBA" id="ARBA00022737"/>
    </source>
</evidence>
<keyword evidence="7 12" id="KW-0802">TPR repeat</keyword>
<dbReference type="FunFam" id="1.25.40.10:FF:000062">
    <property type="entry name" value="Signal recognition particle subunit SRP72"/>
    <property type="match status" value="1"/>
</dbReference>
<evidence type="ECO:0000256" key="12">
    <source>
        <dbReference type="PROSITE-ProRule" id="PRU00339"/>
    </source>
</evidence>
<evidence type="ECO:0000256" key="3">
    <source>
        <dbReference type="ARBA" id="ARBA00007676"/>
    </source>
</evidence>
<feature type="compositionally biased region" description="Basic residues" evidence="13">
    <location>
        <begin position="648"/>
        <end position="661"/>
    </location>
</feature>
<dbReference type="OrthoDB" id="5421607at2759"/>
<dbReference type="EnsemblMetazoa" id="CLYHEMT015495.1">
    <property type="protein sequence ID" value="CLYHEMP015495.1"/>
    <property type="gene ID" value="CLYHEMG015495"/>
</dbReference>
<evidence type="ECO:0000256" key="7">
    <source>
        <dbReference type="ARBA" id="ARBA00022803"/>
    </source>
</evidence>
<evidence type="ECO:0000259" key="14">
    <source>
        <dbReference type="Pfam" id="PF08492"/>
    </source>
</evidence>
<dbReference type="PROSITE" id="PS50005">
    <property type="entry name" value="TPR"/>
    <property type="match status" value="1"/>
</dbReference>
<evidence type="ECO:0000256" key="13">
    <source>
        <dbReference type="SAM" id="MobiDB-lite"/>
    </source>
</evidence>
<reference evidence="15" key="1">
    <citation type="submission" date="2021-01" db="UniProtKB">
        <authorList>
            <consortium name="EnsemblMetazoa"/>
        </authorList>
    </citation>
    <scope>IDENTIFICATION</scope>
</reference>
<dbReference type="SUPFAM" id="SSF48452">
    <property type="entry name" value="TPR-like"/>
    <property type="match status" value="1"/>
</dbReference>
<feature type="compositionally biased region" description="Gly residues" evidence="13">
    <location>
        <begin position="598"/>
        <end position="610"/>
    </location>
</feature>
<comment type="subcellular location">
    <subcellularLocation>
        <location evidence="2 11">Cytoplasm</location>
    </subcellularLocation>
    <subcellularLocation>
        <location evidence="1">Endoplasmic reticulum</location>
    </subcellularLocation>
</comment>
<dbReference type="PANTHER" id="PTHR14094">
    <property type="entry name" value="SIGNAL RECOGNITION PARTICLE 72"/>
    <property type="match status" value="1"/>
</dbReference>
<keyword evidence="16" id="KW-1185">Reference proteome</keyword>
<evidence type="ECO:0000256" key="2">
    <source>
        <dbReference type="ARBA" id="ARBA00004496"/>
    </source>
</evidence>
<dbReference type="GO" id="GO:0006614">
    <property type="term" value="P:SRP-dependent cotranslational protein targeting to membrane"/>
    <property type="evidence" value="ECO:0007669"/>
    <property type="project" value="UniProtKB-UniRule"/>
</dbReference>
<feature type="domain" description="Signal recognition particle SRP72 subunit RNA-binding" evidence="14">
    <location>
        <begin position="534"/>
        <end position="588"/>
    </location>
</feature>
<dbReference type="InterPro" id="IPR013699">
    <property type="entry name" value="Signal_recog_part_SRP72_RNA-bd"/>
</dbReference>
<dbReference type="Pfam" id="PF17004">
    <property type="entry name" value="SRP_TPR_like"/>
    <property type="match status" value="1"/>
</dbReference>
<dbReference type="PIRSF" id="PIRSF038922">
    <property type="entry name" value="SRP72"/>
    <property type="match status" value="1"/>
</dbReference>
<evidence type="ECO:0000256" key="8">
    <source>
        <dbReference type="ARBA" id="ARBA00022824"/>
    </source>
</evidence>
<feature type="repeat" description="TPR" evidence="12">
    <location>
        <begin position="224"/>
        <end position="257"/>
    </location>
</feature>
<keyword evidence="8" id="KW-0256">Endoplasmic reticulum</keyword>
<evidence type="ECO:0000256" key="5">
    <source>
        <dbReference type="ARBA" id="ARBA00022490"/>
    </source>
</evidence>
<evidence type="ECO:0000313" key="15">
    <source>
        <dbReference type="EnsemblMetazoa" id="CLYHEMP015495.1"/>
    </source>
</evidence>
<keyword evidence="9 11" id="KW-0733">Signal recognition particle</keyword>
<dbReference type="Pfam" id="PF13181">
    <property type="entry name" value="TPR_8"/>
    <property type="match status" value="2"/>
</dbReference>
<dbReference type="AlphaFoldDB" id="A0A7M5WZX3"/>
<dbReference type="FunFam" id="1.25.40.10:FF:000191">
    <property type="entry name" value="Signal recognition particle subunit SRP72"/>
    <property type="match status" value="1"/>
</dbReference>
<keyword evidence="10 11" id="KW-0687">Ribonucleoprotein</keyword>
<feature type="region of interest" description="Disordered" evidence="13">
    <location>
        <begin position="534"/>
        <end position="661"/>
    </location>
</feature>
<protein>
    <recommendedName>
        <fullName evidence="4 11">Signal recognition particle subunit SRP72</fullName>
    </recommendedName>
</protein>
<dbReference type="GO" id="GO:0043022">
    <property type="term" value="F:ribosome binding"/>
    <property type="evidence" value="ECO:0007669"/>
    <property type="project" value="TreeGrafter"/>
</dbReference>
<name>A0A7M5WZX3_9CNID</name>
<feature type="compositionally biased region" description="Low complexity" evidence="13">
    <location>
        <begin position="623"/>
        <end position="636"/>
    </location>
</feature>
<dbReference type="GO" id="GO:0008312">
    <property type="term" value="F:7S RNA binding"/>
    <property type="evidence" value="ECO:0007669"/>
    <property type="project" value="InterPro"/>
</dbReference>
<keyword evidence="6" id="KW-0677">Repeat</keyword>
<dbReference type="PANTHER" id="PTHR14094:SF9">
    <property type="entry name" value="SIGNAL RECOGNITION PARTICLE SUBUNIT SRP72"/>
    <property type="match status" value="1"/>
</dbReference>
<dbReference type="InterPro" id="IPR019734">
    <property type="entry name" value="TPR_rpt"/>
</dbReference>